<proteinExistence type="predicted"/>
<dbReference type="AlphaFoldDB" id="A0A2N5Y1Z1"/>
<gene>
    <name evidence="9" type="ORF">CWI75_11675</name>
</gene>
<dbReference type="SUPFAM" id="SSF46626">
    <property type="entry name" value="Cytochrome c"/>
    <property type="match status" value="2"/>
</dbReference>
<evidence type="ECO:0000256" key="3">
    <source>
        <dbReference type="ARBA" id="ARBA00022723"/>
    </source>
</evidence>
<sequence length="187" mass="19767">MKKRIVVLGIALVAALASGISVAETPDQAQVCVACHGEGGKSTNPLWPNLAGQNAGYLARQITAFREGERKNPAMAPFVAPLTDADIAILASYFSSQPLAISATGDASEIETGKYLAGYCSACHGYAGKPATNEWPILAGQHAAYLRQQLLAYKSGERIHPLMQAAISKLGEKEFSALAAYYSQLQP</sequence>
<keyword evidence="5 6" id="KW-0408">Iron</keyword>
<keyword evidence="7" id="KW-0732">Signal</keyword>
<keyword evidence="4" id="KW-0249">Electron transport</keyword>
<name>A0A2N5Y1Z1_9GAMM</name>
<evidence type="ECO:0000256" key="5">
    <source>
        <dbReference type="ARBA" id="ARBA00023004"/>
    </source>
</evidence>
<evidence type="ECO:0000313" key="10">
    <source>
        <dbReference type="Proteomes" id="UP000234845"/>
    </source>
</evidence>
<accession>A0A2N5Y1Z1</accession>
<dbReference type="OrthoDB" id="9796421at2"/>
<dbReference type="Pfam" id="PF13442">
    <property type="entry name" value="Cytochrome_CBB3"/>
    <property type="match status" value="1"/>
</dbReference>
<dbReference type="GO" id="GO:0009055">
    <property type="term" value="F:electron transfer activity"/>
    <property type="evidence" value="ECO:0007669"/>
    <property type="project" value="InterPro"/>
</dbReference>
<dbReference type="Gene3D" id="1.10.760.10">
    <property type="entry name" value="Cytochrome c-like domain"/>
    <property type="match status" value="2"/>
</dbReference>
<keyword evidence="2 6" id="KW-0349">Heme</keyword>
<feature type="chain" id="PRO_5014730310" evidence="7">
    <location>
        <begin position="24"/>
        <end position="187"/>
    </location>
</feature>
<evidence type="ECO:0000256" key="2">
    <source>
        <dbReference type="ARBA" id="ARBA00022617"/>
    </source>
</evidence>
<evidence type="ECO:0000259" key="8">
    <source>
        <dbReference type="PROSITE" id="PS51007"/>
    </source>
</evidence>
<dbReference type="InterPro" id="IPR036909">
    <property type="entry name" value="Cyt_c-like_dom_sf"/>
</dbReference>
<keyword evidence="1" id="KW-0813">Transport</keyword>
<evidence type="ECO:0000256" key="6">
    <source>
        <dbReference type="PROSITE-ProRule" id="PRU00433"/>
    </source>
</evidence>
<keyword evidence="10" id="KW-1185">Reference proteome</keyword>
<dbReference type="Pfam" id="PF00034">
    <property type="entry name" value="Cytochrom_C"/>
    <property type="match status" value="1"/>
</dbReference>
<dbReference type="InterPro" id="IPR009056">
    <property type="entry name" value="Cyt_c-like_dom"/>
</dbReference>
<dbReference type="PROSITE" id="PS51007">
    <property type="entry name" value="CYTC"/>
    <property type="match status" value="2"/>
</dbReference>
<dbReference type="RefSeq" id="WP_101521667.1">
    <property type="nucleotide sequence ID" value="NZ_PKLZ01000008.1"/>
</dbReference>
<reference evidence="10" key="1">
    <citation type="submission" date="2017-11" db="EMBL/GenBank/DDBJ databases">
        <title>The draft genome sequence of Chromatocurvus sp. F02.</title>
        <authorList>
            <person name="Du Z.-J."/>
            <person name="Chang Y.-Q."/>
        </authorList>
    </citation>
    <scope>NUCLEOTIDE SEQUENCE [LARGE SCALE GENOMIC DNA]</scope>
    <source>
        <strain evidence="10">F02</strain>
    </source>
</reference>
<dbReference type="PANTHER" id="PTHR33751:SF9">
    <property type="entry name" value="CYTOCHROME C4"/>
    <property type="match status" value="1"/>
</dbReference>
<dbReference type="EMBL" id="PKLZ01000008">
    <property type="protein sequence ID" value="PLW82415.1"/>
    <property type="molecule type" value="Genomic_DNA"/>
</dbReference>
<evidence type="ECO:0000256" key="7">
    <source>
        <dbReference type="SAM" id="SignalP"/>
    </source>
</evidence>
<dbReference type="GO" id="GO:0046872">
    <property type="term" value="F:metal ion binding"/>
    <property type="evidence" value="ECO:0007669"/>
    <property type="project" value="UniProtKB-KW"/>
</dbReference>
<dbReference type="Proteomes" id="UP000234845">
    <property type="component" value="Unassembled WGS sequence"/>
</dbReference>
<comment type="caution">
    <text evidence="9">The sequence shown here is derived from an EMBL/GenBank/DDBJ whole genome shotgun (WGS) entry which is preliminary data.</text>
</comment>
<evidence type="ECO:0000256" key="4">
    <source>
        <dbReference type="ARBA" id="ARBA00022982"/>
    </source>
</evidence>
<evidence type="ECO:0000256" key="1">
    <source>
        <dbReference type="ARBA" id="ARBA00022448"/>
    </source>
</evidence>
<feature type="domain" description="Cytochrome c" evidence="8">
    <location>
        <begin position="14"/>
        <end position="98"/>
    </location>
</feature>
<feature type="domain" description="Cytochrome c" evidence="8">
    <location>
        <begin position="108"/>
        <end position="186"/>
    </location>
</feature>
<organism evidence="9 10">
    <name type="scientific">Kineobactrum sediminis</name>
    <dbReference type="NCBI Taxonomy" id="1905677"/>
    <lineage>
        <taxon>Bacteria</taxon>
        <taxon>Pseudomonadati</taxon>
        <taxon>Pseudomonadota</taxon>
        <taxon>Gammaproteobacteria</taxon>
        <taxon>Cellvibrionales</taxon>
        <taxon>Halieaceae</taxon>
        <taxon>Kineobactrum</taxon>
    </lineage>
</organism>
<dbReference type="PANTHER" id="PTHR33751">
    <property type="entry name" value="CBB3-TYPE CYTOCHROME C OXIDASE SUBUNIT FIXP"/>
    <property type="match status" value="1"/>
</dbReference>
<dbReference type="InterPro" id="IPR050597">
    <property type="entry name" value="Cytochrome_c_Oxidase_Subunit"/>
</dbReference>
<protein>
    <submittedName>
        <fullName evidence="9">Cytochrome c4</fullName>
    </submittedName>
</protein>
<dbReference type="GO" id="GO:0020037">
    <property type="term" value="F:heme binding"/>
    <property type="evidence" value="ECO:0007669"/>
    <property type="project" value="InterPro"/>
</dbReference>
<feature type="signal peptide" evidence="7">
    <location>
        <begin position="1"/>
        <end position="23"/>
    </location>
</feature>
<evidence type="ECO:0000313" key="9">
    <source>
        <dbReference type="EMBL" id="PLW82415.1"/>
    </source>
</evidence>
<keyword evidence="3 6" id="KW-0479">Metal-binding</keyword>